<dbReference type="AlphaFoldDB" id="A0A4Q9MVI6"/>
<feature type="transmembrane region" description="Helical" evidence="1">
    <location>
        <begin position="139"/>
        <end position="160"/>
    </location>
</feature>
<feature type="domain" description="DUF6533" evidence="2">
    <location>
        <begin position="22"/>
        <end position="68"/>
    </location>
</feature>
<dbReference type="Pfam" id="PF20151">
    <property type="entry name" value="DUF6533"/>
    <property type="match status" value="1"/>
</dbReference>
<protein>
    <recommendedName>
        <fullName evidence="2">DUF6533 domain-containing protein</fullName>
    </recommendedName>
</protein>
<evidence type="ECO:0000313" key="3">
    <source>
        <dbReference type="EMBL" id="TBU31929.1"/>
    </source>
</evidence>
<keyword evidence="1" id="KW-0472">Membrane</keyword>
<gene>
    <name evidence="3" type="ORF">BD311DRAFT_656115</name>
</gene>
<dbReference type="OrthoDB" id="2802907at2759"/>
<proteinExistence type="predicted"/>
<name>A0A4Q9MVI6_9APHY</name>
<feature type="transmembrane region" description="Helical" evidence="1">
    <location>
        <begin position="199"/>
        <end position="217"/>
    </location>
</feature>
<dbReference type="InterPro" id="IPR045340">
    <property type="entry name" value="DUF6533"/>
</dbReference>
<keyword evidence="1" id="KW-1133">Transmembrane helix</keyword>
<dbReference type="Proteomes" id="UP000292957">
    <property type="component" value="Unassembled WGS sequence"/>
</dbReference>
<evidence type="ECO:0000256" key="1">
    <source>
        <dbReference type="SAM" id="Phobius"/>
    </source>
</evidence>
<organism evidence="3">
    <name type="scientific">Dichomitus squalens</name>
    <dbReference type="NCBI Taxonomy" id="114155"/>
    <lineage>
        <taxon>Eukaryota</taxon>
        <taxon>Fungi</taxon>
        <taxon>Dikarya</taxon>
        <taxon>Basidiomycota</taxon>
        <taxon>Agaricomycotina</taxon>
        <taxon>Agaricomycetes</taxon>
        <taxon>Polyporales</taxon>
        <taxon>Polyporaceae</taxon>
        <taxon>Dichomitus</taxon>
    </lineage>
</organism>
<dbReference type="EMBL" id="ML143397">
    <property type="protein sequence ID" value="TBU31929.1"/>
    <property type="molecule type" value="Genomic_DNA"/>
</dbReference>
<feature type="transmembrane region" description="Helical" evidence="1">
    <location>
        <begin position="16"/>
        <end position="36"/>
    </location>
</feature>
<feature type="transmembrane region" description="Helical" evidence="1">
    <location>
        <begin position="106"/>
        <end position="127"/>
    </location>
</feature>
<accession>A0A4Q9MVI6</accession>
<keyword evidence="1" id="KW-0812">Transmembrane</keyword>
<evidence type="ECO:0000259" key="2">
    <source>
        <dbReference type="Pfam" id="PF20151"/>
    </source>
</evidence>
<reference evidence="3" key="1">
    <citation type="submission" date="2019-01" db="EMBL/GenBank/DDBJ databases">
        <title>Draft genome sequences of three monokaryotic isolates of the white-rot basidiomycete fungus Dichomitus squalens.</title>
        <authorList>
            <consortium name="DOE Joint Genome Institute"/>
            <person name="Lopez S.C."/>
            <person name="Andreopoulos B."/>
            <person name="Pangilinan J."/>
            <person name="Lipzen A."/>
            <person name="Riley R."/>
            <person name="Ahrendt S."/>
            <person name="Ng V."/>
            <person name="Barry K."/>
            <person name="Daum C."/>
            <person name="Grigoriev I.V."/>
            <person name="Hilden K.S."/>
            <person name="Makela M.R."/>
            <person name="de Vries R.P."/>
        </authorList>
    </citation>
    <scope>NUCLEOTIDE SEQUENCE [LARGE SCALE GENOMIC DNA]</scope>
    <source>
        <strain evidence="3">OM18370.1</strain>
    </source>
</reference>
<feature type="transmembrane region" description="Helical" evidence="1">
    <location>
        <begin position="57"/>
        <end position="78"/>
    </location>
</feature>
<sequence length="256" mass="27916">MSSNAVAVSPEEMSSLLTSGFCVCAVFAWLAYDWLLCFGEEIQLVWNWNSRRTGASLVYALSRYMLLLQNLLAVTSIVPMSTLRCAPYCSFMFLCSSLMAELSCNAVAWMQTVTAVIGTFAPGIFSAMRAYALSGGNKFLSGLAALLAIGPIVAQLVLSIKYQAVKNFPSPFNCSTVDRASPSLDWTLSLLSVTLAQRVPWIASDALVLATTWWFAYQSCRMQTGGIHGQSLSSILLYNGTYMEICKNPLSLTSRP</sequence>